<organism evidence="17 18">
    <name type="scientific">Raphidocelis subcapitata</name>
    <dbReference type="NCBI Taxonomy" id="307507"/>
    <lineage>
        <taxon>Eukaryota</taxon>
        <taxon>Viridiplantae</taxon>
        <taxon>Chlorophyta</taxon>
        <taxon>core chlorophytes</taxon>
        <taxon>Chlorophyceae</taxon>
        <taxon>CS clade</taxon>
        <taxon>Sphaeropleales</taxon>
        <taxon>Selenastraceae</taxon>
        <taxon>Raphidocelis</taxon>
    </lineage>
</organism>
<keyword evidence="5 13" id="KW-0963">Cytoplasm</keyword>
<accession>A0A2V0P020</accession>
<dbReference type="InterPro" id="IPR036053">
    <property type="entry name" value="PABP-dom"/>
</dbReference>
<dbReference type="FunFam" id="3.30.70.330:FF:000003">
    <property type="entry name" value="Polyadenylate-binding protein"/>
    <property type="match status" value="1"/>
</dbReference>
<dbReference type="SMART" id="SM00517">
    <property type="entry name" value="PolyA"/>
    <property type="match status" value="1"/>
</dbReference>
<sequence>MASATADAPAAAAAPAATTPAQNSSLYVGDLDRDATEASLFELFSQVGPVASIRVCRDAVTRRSLGYAYVNYNSALDPQAAERALETLNYHPVSGRPIRIMWSHRDPAFRKSGVGNIFIKNLDKSIDNKALHDTFSQFGNILSCKVATDGAGNSKGYGFVHYETEEGATGAIEKVNGMQLADKIVFVGPFLKRVERVGEGREERFTNVYVKNLADDVDDDGLKKLAGEYGPVTSAVIMTDSNGKSRGFGFVNFETPEAASAAVDALNGKDFDGKMVFAGRAQKKAERESLLRSKFEEVRAERVAKYQGMNLYIKNLADDVNDDVLREEFAPYGTITSHKVMVDDKGKSRGFGFVCYTSHEEATRAVTEMNGKMLRGKPLYVALAQRKEVRRAQLQQQLNQQRMQMAAAAAGGPGRGMPGMFAAGAPGPMFYPGPLGPQAGPRPGMLYPGMMGPPGRMGGRGRMGPPGMMLAQPGMLVGGPMGAAALGRGGRGGRGPRPDGAFPDAGRGRGFEGRGAAARGRGRGVAGRGPAGAPPPLPAAGAPPAEAAAAAPQSLATLLANASPEQAKQMLGEQLFPKVESLNTKLAGKITGMLLEMDNSEVVMLLEEPTELSAKVNEALEVLKQHGALPDGEDA</sequence>
<dbReference type="InterPro" id="IPR012677">
    <property type="entry name" value="Nucleotide-bd_a/b_plait_sf"/>
</dbReference>
<protein>
    <recommendedName>
        <fullName evidence="13">Polyadenylate-binding protein</fullName>
        <shortName evidence="13">PABP</shortName>
    </recommendedName>
</protein>
<evidence type="ECO:0000313" key="17">
    <source>
        <dbReference type="EMBL" id="GBF93221.1"/>
    </source>
</evidence>
<proteinExistence type="inferred from homology"/>
<keyword evidence="6" id="KW-0507">mRNA processing</keyword>
<evidence type="ECO:0000259" key="16">
    <source>
        <dbReference type="PROSITE" id="PS51309"/>
    </source>
</evidence>
<dbReference type="SUPFAM" id="SSF54928">
    <property type="entry name" value="RNA-binding domain, RBD"/>
    <property type="match status" value="2"/>
</dbReference>
<feature type="domain" description="RRM" evidence="15">
    <location>
        <begin position="309"/>
        <end position="386"/>
    </location>
</feature>
<dbReference type="InterPro" id="IPR003954">
    <property type="entry name" value="RRM_euk-type"/>
</dbReference>
<dbReference type="SUPFAM" id="SSF63570">
    <property type="entry name" value="PABC (PABP) domain"/>
    <property type="match status" value="1"/>
</dbReference>
<dbReference type="PROSITE" id="PS51309">
    <property type="entry name" value="PABC"/>
    <property type="match status" value="1"/>
</dbReference>
<dbReference type="GO" id="GO:0051028">
    <property type="term" value="P:mRNA transport"/>
    <property type="evidence" value="ECO:0007669"/>
    <property type="project" value="UniProtKB-KW"/>
</dbReference>
<dbReference type="PROSITE" id="PS50102">
    <property type="entry name" value="RRM"/>
    <property type="match status" value="4"/>
</dbReference>
<feature type="region of interest" description="Disordered" evidence="14">
    <location>
        <begin position="481"/>
        <end position="548"/>
    </location>
</feature>
<dbReference type="FunFam" id="3.30.70.330:FF:000648">
    <property type="entry name" value="Polyadenylate-binding protein"/>
    <property type="match status" value="1"/>
</dbReference>
<keyword evidence="10 12" id="KW-0694">RNA-binding</keyword>
<evidence type="ECO:0000256" key="14">
    <source>
        <dbReference type="SAM" id="MobiDB-lite"/>
    </source>
</evidence>
<dbReference type="CDD" id="cd12380">
    <property type="entry name" value="RRM3_I_PABPs"/>
    <property type="match status" value="1"/>
</dbReference>
<dbReference type="InterPro" id="IPR035979">
    <property type="entry name" value="RBD_domain_sf"/>
</dbReference>
<feature type="compositionally biased region" description="Gly residues" evidence="14">
    <location>
        <begin position="481"/>
        <end position="495"/>
    </location>
</feature>
<dbReference type="FunFam" id="3.30.70.330:FF:000520">
    <property type="entry name" value="Polyadenylate-binding protein"/>
    <property type="match status" value="1"/>
</dbReference>
<dbReference type="Proteomes" id="UP000247498">
    <property type="component" value="Unassembled WGS sequence"/>
</dbReference>
<dbReference type="GO" id="GO:0003723">
    <property type="term" value="F:RNA binding"/>
    <property type="evidence" value="ECO:0007669"/>
    <property type="project" value="UniProtKB-UniRule"/>
</dbReference>
<dbReference type="AlphaFoldDB" id="A0A2V0P020"/>
<dbReference type="InterPro" id="IPR000504">
    <property type="entry name" value="RRM_dom"/>
</dbReference>
<dbReference type="Gene3D" id="1.10.1900.10">
    <property type="entry name" value="c-terminal domain of poly(a) binding protein"/>
    <property type="match status" value="1"/>
</dbReference>
<evidence type="ECO:0000256" key="4">
    <source>
        <dbReference type="ARBA" id="ARBA00022448"/>
    </source>
</evidence>
<evidence type="ECO:0000256" key="2">
    <source>
        <dbReference type="ARBA" id="ARBA00004496"/>
    </source>
</evidence>
<evidence type="ECO:0000256" key="12">
    <source>
        <dbReference type="PROSITE-ProRule" id="PRU00176"/>
    </source>
</evidence>
<keyword evidence="8" id="KW-0509">mRNA transport</keyword>
<dbReference type="InterPro" id="IPR002004">
    <property type="entry name" value="PABP_HYD_C"/>
</dbReference>
<gene>
    <name evidence="17" type="ORF">Rsub_05953</name>
</gene>
<evidence type="ECO:0000256" key="5">
    <source>
        <dbReference type="ARBA" id="ARBA00022490"/>
    </source>
</evidence>
<comment type="caution">
    <text evidence="17">The sequence shown here is derived from an EMBL/GenBank/DDBJ whole genome shotgun (WGS) entry which is preliminary data.</text>
</comment>
<dbReference type="FunCoup" id="A0A2V0P020">
    <property type="interactions" value="2070"/>
</dbReference>
<dbReference type="InParanoid" id="A0A2V0P020"/>
<dbReference type="SMART" id="SM00361">
    <property type="entry name" value="RRM_1"/>
    <property type="match status" value="3"/>
</dbReference>
<evidence type="ECO:0000256" key="7">
    <source>
        <dbReference type="ARBA" id="ARBA00022737"/>
    </source>
</evidence>
<dbReference type="CDD" id="cd12381">
    <property type="entry name" value="RRM4_I_PABPs"/>
    <property type="match status" value="1"/>
</dbReference>
<dbReference type="Pfam" id="PF00076">
    <property type="entry name" value="RRM_1"/>
    <property type="match status" value="4"/>
</dbReference>
<evidence type="ECO:0000259" key="15">
    <source>
        <dbReference type="PROSITE" id="PS50102"/>
    </source>
</evidence>
<comment type="similarity">
    <text evidence="3 13">Belongs to the polyadenylate-binding protein type-1 family.</text>
</comment>
<keyword evidence="9" id="KW-0810">Translation regulation</keyword>
<feature type="domain" description="RRM" evidence="15">
    <location>
        <begin position="24"/>
        <end position="105"/>
    </location>
</feature>
<evidence type="ECO:0000313" key="18">
    <source>
        <dbReference type="Proteomes" id="UP000247498"/>
    </source>
</evidence>
<comment type="subcellular location">
    <subcellularLocation>
        <location evidence="2 13">Cytoplasm</location>
    </subcellularLocation>
    <subcellularLocation>
        <location evidence="1">Nucleus</location>
    </subcellularLocation>
</comment>
<dbReference type="GO" id="GO:0005737">
    <property type="term" value="C:cytoplasm"/>
    <property type="evidence" value="ECO:0007669"/>
    <property type="project" value="UniProtKB-SubCell"/>
</dbReference>
<dbReference type="Gene3D" id="3.30.70.330">
    <property type="match status" value="4"/>
</dbReference>
<keyword evidence="11" id="KW-0539">Nucleus</keyword>
<dbReference type="GO" id="GO:0006397">
    <property type="term" value="P:mRNA processing"/>
    <property type="evidence" value="ECO:0007669"/>
    <property type="project" value="UniProtKB-KW"/>
</dbReference>
<dbReference type="GO" id="GO:0005634">
    <property type="term" value="C:nucleus"/>
    <property type="evidence" value="ECO:0007669"/>
    <property type="project" value="UniProtKB-SubCell"/>
</dbReference>
<evidence type="ECO:0000256" key="11">
    <source>
        <dbReference type="ARBA" id="ARBA00023242"/>
    </source>
</evidence>
<dbReference type="EMBL" id="BDRX01000039">
    <property type="protein sequence ID" value="GBF93221.1"/>
    <property type="molecule type" value="Genomic_DNA"/>
</dbReference>
<evidence type="ECO:0000256" key="9">
    <source>
        <dbReference type="ARBA" id="ARBA00022845"/>
    </source>
</evidence>
<dbReference type="InterPro" id="IPR045305">
    <property type="entry name" value="RRM2_I_PABPs"/>
</dbReference>
<dbReference type="Pfam" id="PF00658">
    <property type="entry name" value="MLLE"/>
    <property type="match status" value="1"/>
</dbReference>
<keyword evidence="4" id="KW-0813">Transport</keyword>
<dbReference type="NCBIfam" id="TIGR01628">
    <property type="entry name" value="PABP-1234"/>
    <property type="match status" value="1"/>
</dbReference>
<evidence type="ECO:0000256" key="1">
    <source>
        <dbReference type="ARBA" id="ARBA00004123"/>
    </source>
</evidence>
<comment type="function">
    <text evidence="13">Binds the poly(A) tail of mRNA.</text>
</comment>
<dbReference type="FunFam" id="3.30.70.330:FF:000091">
    <property type="entry name" value="Polyadenylate-binding protein"/>
    <property type="match status" value="1"/>
</dbReference>
<dbReference type="SMART" id="SM00360">
    <property type="entry name" value="RRM"/>
    <property type="match status" value="4"/>
</dbReference>
<feature type="compositionally biased region" description="Low complexity" evidence="14">
    <location>
        <begin position="539"/>
        <end position="548"/>
    </location>
</feature>
<dbReference type="CDD" id="cd12378">
    <property type="entry name" value="RRM1_I_PABPs"/>
    <property type="match status" value="1"/>
</dbReference>
<name>A0A2V0P020_9CHLO</name>
<dbReference type="GO" id="GO:0006417">
    <property type="term" value="P:regulation of translation"/>
    <property type="evidence" value="ECO:0007669"/>
    <property type="project" value="UniProtKB-KW"/>
</dbReference>
<reference evidence="17 18" key="1">
    <citation type="journal article" date="2018" name="Sci. Rep.">
        <title>Raphidocelis subcapitata (=Pseudokirchneriella subcapitata) provides an insight into genome evolution and environmental adaptations in the Sphaeropleales.</title>
        <authorList>
            <person name="Suzuki S."/>
            <person name="Yamaguchi H."/>
            <person name="Nakajima N."/>
            <person name="Kawachi M."/>
        </authorList>
    </citation>
    <scope>NUCLEOTIDE SEQUENCE [LARGE SCALE GENOMIC DNA]</scope>
    <source>
        <strain evidence="17 18">NIES-35</strain>
    </source>
</reference>
<dbReference type="PANTHER" id="PTHR24012">
    <property type="entry name" value="RNA BINDING PROTEIN"/>
    <property type="match status" value="1"/>
</dbReference>
<dbReference type="OrthoDB" id="19742at2759"/>
<evidence type="ECO:0000256" key="6">
    <source>
        <dbReference type="ARBA" id="ARBA00022664"/>
    </source>
</evidence>
<dbReference type="InterPro" id="IPR006515">
    <property type="entry name" value="PABP_1234"/>
</dbReference>
<feature type="domain" description="RRM" evidence="15">
    <location>
        <begin position="115"/>
        <end position="187"/>
    </location>
</feature>
<evidence type="ECO:0000256" key="8">
    <source>
        <dbReference type="ARBA" id="ARBA00022816"/>
    </source>
</evidence>
<keyword evidence="18" id="KW-1185">Reference proteome</keyword>
<evidence type="ECO:0000256" key="3">
    <source>
        <dbReference type="ARBA" id="ARBA00008557"/>
    </source>
</evidence>
<dbReference type="InterPro" id="IPR034364">
    <property type="entry name" value="PABP_RRM1"/>
</dbReference>
<evidence type="ECO:0000256" key="10">
    <source>
        <dbReference type="ARBA" id="ARBA00022884"/>
    </source>
</evidence>
<keyword evidence="7" id="KW-0677">Repeat</keyword>
<dbReference type="STRING" id="307507.A0A2V0P020"/>
<evidence type="ECO:0000256" key="13">
    <source>
        <dbReference type="RuleBase" id="RU362004"/>
    </source>
</evidence>
<dbReference type="CDD" id="cd12379">
    <property type="entry name" value="RRM2_I_PABPs"/>
    <property type="match status" value="1"/>
</dbReference>
<feature type="domain" description="PABC" evidence="16">
    <location>
        <begin position="551"/>
        <end position="628"/>
    </location>
</feature>
<feature type="domain" description="RRM" evidence="15">
    <location>
        <begin position="206"/>
        <end position="283"/>
    </location>
</feature>